<dbReference type="EMBL" id="DAKRPA010000068">
    <property type="protein sequence ID" value="DBA00197.1"/>
    <property type="molecule type" value="Genomic_DNA"/>
</dbReference>
<evidence type="ECO:0000256" key="2">
    <source>
        <dbReference type="SAM" id="MobiDB-lite"/>
    </source>
</evidence>
<proteinExistence type="inferred from homology"/>
<keyword evidence="4" id="KW-1185">Reference proteome</keyword>
<dbReference type="GO" id="GO:0000460">
    <property type="term" value="P:maturation of 5.8S rRNA"/>
    <property type="evidence" value="ECO:0007669"/>
    <property type="project" value="TreeGrafter"/>
</dbReference>
<feature type="compositionally biased region" description="Basic and acidic residues" evidence="2">
    <location>
        <begin position="141"/>
        <end position="171"/>
    </location>
</feature>
<evidence type="ECO:0008006" key="5">
    <source>
        <dbReference type="Google" id="ProtNLM"/>
    </source>
</evidence>
<reference evidence="3" key="2">
    <citation type="journal article" date="2023" name="Microbiol Resour">
        <title>Decontamination and Annotation of the Draft Genome Sequence of the Oomycete Lagenidium giganteum ARSEF 373.</title>
        <authorList>
            <person name="Morgan W.R."/>
            <person name="Tartar A."/>
        </authorList>
    </citation>
    <scope>NUCLEOTIDE SEQUENCE</scope>
    <source>
        <strain evidence="3">ARSEF 373</strain>
    </source>
</reference>
<evidence type="ECO:0000313" key="3">
    <source>
        <dbReference type="EMBL" id="DBA00197.1"/>
    </source>
</evidence>
<dbReference type="Pfam" id="PF07890">
    <property type="entry name" value="Rrp15p"/>
    <property type="match status" value="1"/>
</dbReference>
<protein>
    <recommendedName>
        <fullName evidence="5">RRP15-like protein</fullName>
    </recommendedName>
</protein>
<evidence type="ECO:0000313" key="4">
    <source>
        <dbReference type="Proteomes" id="UP001146120"/>
    </source>
</evidence>
<dbReference type="InterPro" id="IPR012459">
    <property type="entry name" value="Rrp15"/>
</dbReference>
<feature type="compositionally biased region" description="Basic residues" evidence="2">
    <location>
        <begin position="1"/>
        <end position="12"/>
    </location>
</feature>
<comment type="similarity">
    <text evidence="1">Belongs to the RRP15 family.</text>
</comment>
<feature type="compositionally biased region" description="Basic and acidic residues" evidence="2">
    <location>
        <begin position="20"/>
        <end position="30"/>
    </location>
</feature>
<dbReference type="Proteomes" id="UP001146120">
    <property type="component" value="Unassembled WGS sequence"/>
</dbReference>
<feature type="compositionally biased region" description="Low complexity" evidence="2">
    <location>
        <begin position="319"/>
        <end position="339"/>
    </location>
</feature>
<dbReference type="GO" id="GO:0030687">
    <property type="term" value="C:preribosome, large subunit precursor"/>
    <property type="evidence" value="ECO:0007669"/>
    <property type="project" value="TreeGrafter"/>
</dbReference>
<feature type="compositionally biased region" description="Basic residues" evidence="2">
    <location>
        <begin position="344"/>
        <end position="354"/>
    </location>
</feature>
<dbReference type="AlphaFoldDB" id="A0AAV2Z364"/>
<sequence length="354" mass="38789">MAGKKMTGRKAKPAQQQQQKKQEKVVKEVEVAQPQDELEQTFEEADSADDDDANANANDDDDDDDDSAPEDDEAQGSGSDGDDGEAESDADTDNEPMGEEDDDEVDAEGAVGFGDAMSKILGQNVSEDAQPILAKRTTARMREIQNEKREAKTARLSATERRMREQKDMVIPDHTTVVQDRKLRMIATKGVVALFNAIEKHQHASGKKDEQEDKKVKEMSKENFLGLLKASQKTGSATEVPATKASFLKDDYMMGAKPKDWDAAPTAPKTKDQKKKNAPVVDEDGEAVEDAAWKQVANFDDDDEGEMDDEGFDSDDAGKPAAKQPTQQRQQKRAQSSKGASGGTKKKLKSKHRA</sequence>
<accession>A0AAV2Z364</accession>
<dbReference type="GO" id="GO:0000470">
    <property type="term" value="P:maturation of LSU-rRNA"/>
    <property type="evidence" value="ECO:0007669"/>
    <property type="project" value="TreeGrafter"/>
</dbReference>
<feature type="compositionally biased region" description="Acidic residues" evidence="2">
    <location>
        <begin position="36"/>
        <end position="107"/>
    </location>
</feature>
<dbReference type="PANTHER" id="PTHR13245:SF14">
    <property type="entry name" value="RRP15-LIKE PROTEIN"/>
    <property type="match status" value="1"/>
</dbReference>
<comment type="caution">
    <text evidence="3">The sequence shown here is derived from an EMBL/GenBank/DDBJ whole genome shotgun (WGS) entry which is preliminary data.</text>
</comment>
<gene>
    <name evidence="3" type="ORF">N0F65_007822</name>
</gene>
<feature type="compositionally biased region" description="Basic and acidic residues" evidence="2">
    <location>
        <begin position="247"/>
        <end position="262"/>
    </location>
</feature>
<evidence type="ECO:0000256" key="1">
    <source>
        <dbReference type="ARBA" id="ARBA00007462"/>
    </source>
</evidence>
<reference evidence="3" key="1">
    <citation type="submission" date="2022-11" db="EMBL/GenBank/DDBJ databases">
        <authorList>
            <person name="Morgan W.R."/>
            <person name="Tartar A."/>
        </authorList>
    </citation>
    <scope>NUCLEOTIDE SEQUENCE</scope>
    <source>
        <strain evidence="3">ARSEF 373</strain>
    </source>
</reference>
<dbReference type="PANTHER" id="PTHR13245">
    <property type="entry name" value="RRP15-LIKE PROTEIN"/>
    <property type="match status" value="1"/>
</dbReference>
<feature type="region of interest" description="Disordered" evidence="2">
    <location>
        <begin position="230"/>
        <end position="354"/>
    </location>
</feature>
<organism evidence="3 4">
    <name type="scientific">Lagenidium giganteum</name>
    <dbReference type="NCBI Taxonomy" id="4803"/>
    <lineage>
        <taxon>Eukaryota</taxon>
        <taxon>Sar</taxon>
        <taxon>Stramenopiles</taxon>
        <taxon>Oomycota</taxon>
        <taxon>Peronosporomycetes</taxon>
        <taxon>Pythiales</taxon>
        <taxon>Pythiaceae</taxon>
    </lineage>
</organism>
<feature type="region of interest" description="Disordered" evidence="2">
    <location>
        <begin position="1"/>
        <end position="115"/>
    </location>
</feature>
<feature type="compositionally biased region" description="Acidic residues" evidence="2">
    <location>
        <begin position="299"/>
        <end position="315"/>
    </location>
</feature>
<name>A0AAV2Z364_9STRA</name>
<feature type="region of interest" description="Disordered" evidence="2">
    <location>
        <begin position="141"/>
        <end position="173"/>
    </location>
</feature>